<dbReference type="Gene3D" id="3.40.630.30">
    <property type="match status" value="1"/>
</dbReference>
<sequence>MREDITLTSDIPQTARVMQVASMFDVPVDQKNVTTWKHNLPFEDKPWQVGLIVGPSGAGKSVLAKRLWPGKVREQLDWPHDKAIIDAFPTDMSIKDVTGLLTSVGLGSAPAWLRPYGTLSNGEKFRADMARAIAQDDDPVIIDEFTSVVDRQVARVASHAVQKAIRRSGRQFVAVTCHYDVLDWLQPDWVYDVAAGTFAWRSVQPHPPLRLTVHESSRADWKMFARHHYLSADISNAAQCFTAYLDGVPVAFTSYLHFMHAKTRNIKMGHRLVVLPDYQGLGIAGRLEDWLGQHLRDKGFRYRNVVAHPAMIRLYTSSPRWRETGAKAKRVATSKKSLNAAANLSSRRLNLRSFEYTPPRTTTA</sequence>
<gene>
    <name evidence="2" type="primary">86</name>
    <name evidence="2" type="ORF">PBI_JACE_86</name>
</gene>
<dbReference type="SUPFAM" id="SSF52540">
    <property type="entry name" value="P-loop containing nucleoside triphosphate hydrolases"/>
    <property type="match status" value="1"/>
</dbReference>
<dbReference type="PROSITE" id="PS51186">
    <property type="entry name" value="GNAT"/>
    <property type="match status" value="1"/>
</dbReference>
<dbReference type="InterPro" id="IPR027417">
    <property type="entry name" value="P-loop_NTPase"/>
</dbReference>
<proteinExistence type="predicted"/>
<evidence type="ECO:0000313" key="3">
    <source>
        <dbReference type="Proteomes" id="UP000246975"/>
    </source>
</evidence>
<dbReference type="InterPro" id="IPR016181">
    <property type="entry name" value="Acyl_CoA_acyltransferase"/>
</dbReference>
<evidence type="ECO:0000259" key="1">
    <source>
        <dbReference type="PROSITE" id="PS51186"/>
    </source>
</evidence>
<reference evidence="2 3" key="1">
    <citation type="submission" date="2018-03" db="EMBL/GenBank/DDBJ databases">
        <authorList>
            <person name="Garlena R.A."/>
            <person name="Russell D.A."/>
            <person name="Pope W.H."/>
            <person name="Jacobs-Sera D."/>
            <person name="Hatfull G.F."/>
        </authorList>
    </citation>
    <scope>NUCLEOTIDE SEQUENCE [LARGE SCALE GENOMIC DNA]</scope>
</reference>
<dbReference type="PANTHER" id="PTHR24220">
    <property type="entry name" value="IMPORT ATP-BINDING PROTEIN"/>
    <property type="match status" value="1"/>
</dbReference>
<dbReference type="Gene3D" id="3.40.50.300">
    <property type="entry name" value="P-loop containing nucleotide triphosphate hydrolases"/>
    <property type="match status" value="1"/>
</dbReference>
<dbReference type="Proteomes" id="UP000246975">
    <property type="component" value="Segment"/>
</dbReference>
<dbReference type="InterPro" id="IPR000182">
    <property type="entry name" value="GNAT_dom"/>
</dbReference>
<dbReference type="GeneID" id="54992250"/>
<keyword evidence="3" id="KW-1185">Reference proteome</keyword>
<dbReference type="GO" id="GO:0022857">
    <property type="term" value="F:transmembrane transporter activity"/>
    <property type="evidence" value="ECO:0007669"/>
    <property type="project" value="TreeGrafter"/>
</dbReference>
<dbReference type="RefSeq" id="YP_009801732.1">
    <property type="nucleotide sequence ID" value="NC_047974.1"/>
</dbReference>
<dbReference type="Pfam" id="PF00583">
    <property type="entry name" value="Acetyltransf_1"/>
    <property type="match status" value="1"/>
</dbReference>
<dbReference type="KEGG" id="vg:54992250"/>
<dbReference type="GO" id="GO:0016747">
    <property type="term" value="F:acyltransferase activity, transferring groups other than amino-acyl groups"/>
    <property type="evidence" value="ECO:0007669"/>
    <property type="project" value="InterPro"/>
</dbReference>
<dbReference type="CDD" id="cd04301">
    <property type="entry name" value="NAT_SF"/>
    <property type="match status" value="1"/>
</dbReference>
<dbReference type="InterPro" id="IPR015854">
    <property type="entry name" value="ABC_transpr_LolD-like"/>
</dbReference>
<evidence type="ECO:0000313" key="2">
    <source>
        <dbReference type="EMBL" id="AWN03706.1"/>
    </source>
</evidence>
<dbReference type="EMBL" id="MH153804">
    <property type="protein sequence ID" value="AWN03706.1"/>
    <property type="molecule type" value="Genomic_DNA"/>
</dbReference>
<dbReference type="GO" id="GO:0005886">
    <property type="term" value="C:plasma membrane"/>
    <property type="evidence" value="ECO:0007669"/>
    <property type="project" value="TreeGrafter"/>
</dbReference>
<accession>A0A2U8UJS0</accession>
<protein>
    <submittedName>
        <fullName evidence="2">ATP binding protein</fullName>
    </submittedName>
</protein>
<organism evidence="2 3">
    <name type="scientific">Gordonia phage Jace</name>
    <dbReference type="NCBI Taxonomy" id="2182360"/>
    <lineage>
        <taxon>Viruses</taxon>
        <taxon>Duplodnaviria</taxon>
        <taxon>Heunggongvirae</taxon>
        <taxon>Uroviricota</taxon>
        <taxon>Caudoviricetes</taxon>
        <taxon>Jacevirus</taxon>
        <taxon>Jacevirus jace</taxon>
    </lineage>
</organism>
<dbReference type="SUPFAM" id="SSF55729">
    <property type="entry name" value="Acyl-CoA N-acyltransferases (Nat)"/>
    <property type="match status" value="1"/>
</dbReference>
<name>A0A2U8UJS0_9CAUD</name>
<dbReference type="CDD" id="cd00267">
    <property type="entry name" value="ABC_ATPase"/>
    <property type="match status" value="1"/>
</dbReference>
<feature type="domain" description="N-acetyltransferase" evidence="1">
    <location>
        <begin position="198"/>
        <end position="350"/>
    </location>
</feature>